<feature type="compositionally biased region" description="Basic and acidic residues" evidence="1">
    <location>
        <begin position="61"/>
        <end position="84"/>
    </location>
</feature>
<organism evidence="2 3">
    <name type="scientific">Pseudomonas lutea</name>
    <dbReference type="NCBI Taxonomy" id="243924"/>
    <lineage>
        <taxon>Bacteria</taxon>
        <taxon>Pseudomonadati</taxon>
        <taxon>Pseudomonadota</taxon>
        <taxon>Gammaproteobacteria</taxon>
        <taxon>Pseudomonadales</taxon>
        <taxon>Pseudomonadaceae</taxon>
        <taxon>Pseudomonas</taxon>
    </lineage>
</organism>
<dbReference type="Proteomes" id="UP000183210">
    <property type="component" value="Unassembled WGS sequence"/>
</dbReference>
<dbReference type="AlphaFoldDB" id="A0A9X8QM32"/>
<sequence>MLKYQLDSLEGLEASLIPLYVEKDGKYYLQIDGVPQSQPNEDVTGLKAKVEELLAEKKAEAKKRQEAEEAAKRAAEEHARKTGDVDALQKSWEEKYTKALTDKDQTVLSLQAQIQKLT</sequence>
<evidence type="ECO:0000256" key="1">
    <source>
        <dbReference type="SAM" id="MobiDB-lite"/>
    </source>
</evidence>
<evidence type="ECO:0000313" key="3">
    <source>
        <dbReference type="Proteomes" id="UP000183210"/>
    </source>
</evidence>
<protein>
    <submittedName>
        <fullName evidence="2">Uncharacterized protein</fullName>
    </submittedName>
</protein>
<dbReference type="EMBL" id="FOEV01000030">
    <property type="protein sequence ID" value="SER50245.1"/>
    <property type="molecule type" value="Genomic_DNA"/>
</dbReference>
<accession>A0A9X8QM32</accession>
<feature type="non-terminal residue" evidence="2">
    <location>
        <position position="118"/>
    </location>
</feature>
<evidence type="ECO:0000313" key="2">
    <source>
        <dbReference type="EMBL" id="SER50245.1"/>
    </source>
</evidence>
<gene>
    <name evidence="2" type="ORF">SAMN05216409_13014</name>
</gene>
<comment type="caution">
    <text evidence="2">The sequence shown here is derived from an EMBL/GenBank/DDBJ whole genome shotgun (WGS) entry which is preliminary data.</text>
</comment>
<proteinExistence type="predicted"/>
<name>A0A9X8QM32_9PSED</name>
<feature type="region of interest" description="Disordered" evidence="1">
    <location>
        <begin position="61"/>
        <end position="86"/>
    </location>
</feature>
<reference evidence="2 3" key="1">
    <citation type="submission" date="2016-10" db="EMBL/GenBank/DDBJ databases">
        <authorList>
            <person name="Varghese N."/>
            <person name="Submissions S."/>
        </authorList>
    </citation>
    <scope>NUCLEOTIDE SEQUENCE [LARGE SCALE GENOMIC DNA]</scope>
    <source>
        <strain evidence="2 3">LMG 21974</strain>
    </source>
</reference>